<gene>
    <name evidence="1" type="ORF">DFR47_11054</name>
</gene>
<organism evidence="1 2">
    <name type="scientific">Pseudochrobactrum asaccharolyticum</name>
    <dbReference type="NCBI Taxonomy" id="354351"/>
    <lineage>
        <taxon>Bacteria</taxon>
        <taxon>Pseudomonadati</taxon>
        <taxon>Pseudomonadota</taxon>
        <taxon>Alphaproteobacteria</taxon>
        <taxon>Hyphomicrobiales</taxon>
        <taxon>Brucellaceae</taxon>
        <taxon>Pseudochrobactrum</taxon>
    </lineage>
</organism>
<reference evidence="1 2" key="1">
    <citation type="submission" date="2018-06" db="EMBL/GenBank/DDBJ databases">
        <title>Genomic Encyclopedia of Type Strains, Phase IV (KMG-IV): sequencing the most valuable type-strain genomes for metagenomic binning, comparative biology and taxonomic classification.</title>
        <authorList>
            <person name="Goeker M."/>
        </authorList>
    </citation>
    <scope>NUCLEOTIDE SEQUENCE [LARGE SCALE GENOMIC DNA]</scope>
    <source>
        <strain evidence="1 2">DSM 25619</strain>
    </source>
</reference>
<protein>
    <submittedName>
        <fullName evidence="1">Uncharacterized protein</fullName>
    </submittedName>
</protein>
<evidence type="ECO:0000313" key="1">
    <source>
        <dbReference type="EMBL" id="RBO91057.1"/>
    </source>
</evidence>
<sequence length="90" mass="10344">MHVVACIAYARDCVYIVFMSKKLLEEIEAFLSETGTGTFRFGIKAAKNGRLIERLRAGGRVWPETEIEVRAYMRLERDKLSHPKKKDRAA</sequence>
<proteinExistence type="predicted"/>
<evidence type="ECO:0000313" key="2">
    <source>
        <dbReference type="Proteomes" id="UP000252893"/>
    </source>
</evidence>
<accession>A0A366DLU1</accession>
<dbReference type="AlphaFoldDB" id="A0A366DLU1"/>
<dbReference type="EMBL" id="QNRH01000010">
    <property type="protein sequence ID" value="RBO91057.1"/>
    <property type="molecule type" value="Genomic_DNA"/>
</dbReference>
<keyword evidence="2" id="KW-1185">Reference proteome</keyword>
<name>A0A366DLU1_9HYPH</name>
<dbReference type="Proteomes" id="UP000252893">
    <property type="component" value="Unassembled WGS sequence"/>
</dbReference>
<comment type="caution">
    <text evidence="1">The sequence shown here is derived from an EMBL/GenBank/DDBJ whole genome shotgun (WGS) entry which is preliminary data.</text>
</comment>